<reference evidence="1" key="1">
    <citation type="submission" date="2013-07" db="EMBL/GenBank/DDBJ databases">
        <title>The genome of an arbuscular mycorrhizal fungus provides insights into the evolution of the oldest plant symbiosis.</title>
        <authorList>
            <consortium name="DOE Joint Genome Institute"/>
            <person name="Tisserant E."/>
            <person name="Malbreil M."/>
            <person name="Kuo A."/>
            <person name="Kohler A."/>
            <person name="Symeonidi A."/>
            <person name="Balestrini R."/>
            <person name="Charron P."/>
            <person name="Duensing N."/>
            <person name="Frei-dit-Frey N."/>
            <person name="Gianinazzi-Pearson V."/>
            <person name="Gilbert B."/>
            <person name="Handa Y."/>
            <person name="Hijri M."/>
            <person name="Kaul R."/>
            <person name="Kawaguchi M."/>
            <person name="Krajinski F."/>
            <person name="Lammers P."/>
            <person name="Lapierre D."/>
            <person name="Masclaux F.G."/>
            <person name="Murat C."/>
            <person name="Morin E."/>
            <person name="Ndikumana S."/>
            <person name="Pagni M."/>
            <person name="Petitpierre D."/>
            <person name="Requena N."/>
            <person name="Rosikiewicz P."/>
            <person name="Riley R."/>
            <person name="Saito K."/>
            <person name="San Clemente H."/>
            <person name="Shapiro H."/>
            <person name="van Tuinen D."/>
            <person name="Becard G."/>
            <person name="Bonfante P."/>
            <person name="Paszkowski U."/>
            <person name="Shachar-Hill Y."/>
            <person name="Young J.P."/>
            <person name="Sanders I.R."/>
            <person name="Henrissat B."/>
            <person name="Rensing S.A."/>
            <person name="Grigoriev I.V."/>
            <person name="Corradi N."/>
            <person name="Roux C."/>
            <person name="Martin F."/>
        </authorList>
    </citation>
    <scope>NUCLEOTIDE SEQUENCE</scope>
    <source>
        <strain evidence="1">DAOM 197198</strain>
    </source>
</reference>
<sequence>MTTKNTSSEMANILSHNTEKIRSLNGQDLSIKIFNFSIKINHVLNLMSDSHAPRDYLFISNSP</sequence>
<evidence type="ECO:0000313" key="1">
    <source>
        <dbReference type="EMBL" id="ESA07207.1"/>
    </source>
</evidence>
<gene>
    <name evidence="1" type="ORF">GLOINDRAFT_33173</name>
</gene>
<dbReference type="EMBL" id="KI290616">
    <property type="protein sequence ID" value="ESA07207.1"/>
    <property type="molecule type" value="Genomic_DNA"/>
</dbReference>
<organism evidence="1">
    <name type="scientific">Rhizophagus irregularis (strain DAOM 181602 / DAOM 197198 / MUCL 43194)</name>
    <name type="common">Arbuscular mycorrhizal fungus</name>
    <name type="synonym">Glomus intraradices</name>
    <dbReference type="NCBI Taxonomy" id="747089"/>
    <lineage>
        <taxon>Eukaryota</taxon>
        <taxon>Fungi</taxon>
        <taxon>Fungi incertae sedis</taxon>
        <taxon>Mucoromycota</taxon>
        <taxon>Glomeromycotina</taxon>
        <taxon>Glomeromycetes</taxon>
        <taxon>Glomerales</taxon>
        <taxon>Glomeraceae</taxon>
        <taxon>Rhizophagus</taxon>
    </lineage>
</organism>
<proteinExistence type="predicted"/>
<name>U9TID7_RHIID</name>
<dbReference type="AlphaFoldDB" id="U9TID7"/>
<dbReference type="HOGENOM" id="CLU_2886931_0_0_1"/>
<protein>
    <submittedName>
        <fullName evidence="1">Uncharacterized protein</fullName>
    </submittedName>
</protein>
<accession>U9TID7</accession>